<dbReference type="EMBL" id="JAWDGP010005843">
    <property type="protein sequence ID" value="KAK3750879.1"/>
    <property type="molecule type" value="Genomic_DNA"/>
</dbReference>
<keyword evidence="2" id="KW-1185">Reference proteome</keyword>
<organism evidence="1 2">
    <name type="scientific">Elysia crispata</name>
    <name type="common">lettuce slug</name>
    <dbReference type="NCBI Taxonomy" id="231223"/>
    <lineage>
        <taxon>Eukaryota</taxon>
        <taxon>Metazoa</taxon>
        <taxon>Spiralia</taxon>
        <taxon>Lophotrochozoa</taxon>
        <taxon>Mollusca</taxon>
        <taxon>Gastropoda</taxon>
        <taxon>Heterobranchia</taxon>
        <taxon>Euthyneura</taxon>
        <taxon>Panpulmonata</taxon>
        <taxon>Sacoglossa</taxon>
        <taxon>Placobranchoidea</taxon>
        <taxon>Plakobranchidae</taxon>
        <taxon>Elysia</taxon>
    </lineage>
</organism>
<name>A0AAE0YNK0_9GAST</name>
<accession>A0AAE0YNK0</accession>
<proteinExistence type="predicted"/>
<evidence type="ECO:0000313" key="1">
    <source>
        <dbReference type="EMBL" id="KAK3750879.1"/>
    </source>
</evidence>
<comment type="caution">
    <text evidence="1">The sequence shown here is derived from an EMBL/GenBank/DDBJ whole genome shotgun (WGS) entry which is preliminary data.</text>
</comment>
<protein>
    <submittedName>
        <fullName evidence="1">Uncharacterized protein</fullName>
    </submittedName>
</protein>
<gene>
    <name evidence="1" type="ORF">RRG08_029800</name>
</gene>
<dbReference type="AlphaFoldDB" id="A0AAE0YNK0"/>
<reference evidence="1" key="1">
    <citation type="journal article" date="2023" name="G3 (Bethesda)">
        <title>A reference genome for the long-term kleptoplast-retaining sea slug Elysia crispata morphotype clarki.</title>
        <authorList>
            <person name="Eastman K.E."/>
            <person name="Pendleton A.L."/>
            <person name="Shaikh M.A."/>
            <person name="Suttiyut T."/>
            <person name="Ogas R."/>
            <person name="Tomko P."/>
            <person name="Gavelis G."/>
            <person name="Widhalm J.R."/>
            <person name="Wisecaver J.H."/>
        </authorList>
    </citation>
    <scope>NUCLEOTIDE SEQUENCE</scope>
    <source>
        <strain evidence="1">ECLA1</strain>
    </source>
</reference>
<dbReference type="Proteomes" id="UP001283361">
    <property type="component" value="Unassembled WGS sequence"/>
</dbReference>
<sequence>MQFRSETIASAVLRSTMRAQRCVNARYNQKKNRLALGNRNIAPASEARTGYRRKLIEEQQTTPLKPSTSKQWMLAVSSLTCGSLPDIKGTAWGPKAIGLEPRRSTFIPAPAAWGCHAKHWWRQQTPDSLSVDKFSLAIVEKFSLAIVDNFKSFQYC</sequence>
<evidence type="ECO:0000313" key="2">
    <source>
        <dbReference type="Proteomes" id="UP001283361"/>
    </source>
</evidence>